<dbReference type="EMBL" id="GBXM01006417">
    <property type="protein sequence ID" value="JAI02161.1"/>
    <property type="molecule type" value="Transcribed_RNA"/>
</dbReference>
<name>A0A0E9XJY9_ANGAN</name>
<proteinExistence type="predicted"/>
<sequence>MELEYFVCKIKHKIDIILHLSAHKKKHNMGQKKYNTY</sequence>
<evidence type="ECO:0000313" key="1">
    <source>
        <dbReference type="EMBL" id="JAI02161.1"/>
    </source>
</evidence>
<reference evidence="1" key="2">
    <citation type="journal article" date="2015" name="Fish Shellfish Immunol.">
        <title>Early steps in the European eel (Anguilla anguilla)-Vibrio vulnificus interaction in the gills: Role of the RtxA13 toxin.</title>
        <authorList>
            <person name="Callol A."/>
            <person name="Pajuelo D."/>
            <person name="Ebbesson L."/>
            <person name="Teles M."/>
            <person name="MacKenzie S."/>
            <person name="Amaro C."/>
        </authorList>
    </citation>
    <scope>NUCLEOTIDE SEQUENCE</scope>
</reference>
<reference evidence="1" key="1">
    <citation type="submission" date="2014-11" db="EMBL/GenBank/DDBJ databases">
        <authorList>
            <person name="Amaro Gonzalez C."/>
        </authorList>
    </citation>
    <scope>NUCLEOTIDE SEQUENCE</scope>
</reference>
<protein>
    <submittedName>
        <fullName evidence="1">Uncharacterized protein</fullName>
    </submittedName>
</protein>
<dbReference type="AlphaFoldDB" id="A0A0E9XJY9"/>
<accession>A0A0E9XJY9</accession>
<organism evidence="1">
    <name type="scientific">Anguilla anguilla</name>
    <name type="common">European freshwater eel</name>
    <name type="synonym">Muraena anguilla</name>
    <dbReference type="NCBI Taxonomy" id="7936"/>
    <lineage>
        <taxon>Eukaryota</taxon>
        <taxon>Metazoa</taxon>
        <taxon>Chordata</taxon>
        <taxon>Craniata</taxon>
        <taxon>Vertebrata</taxon>
        <taxon>Euteleostomi</taxon>
        <taxon>Actinopterygii</taxon>
        <taxon>Neopterygii</taxon>
        <taxon>Teleostei</taxon>
        <taxon>Anguilliformes</taxon>
        <taxon>Anguillidae</taxon>
        <taxon>Anguilla</taxon>
    </lineage>
</organism>